<dbReference type="AlphaFoldDB" id="A0A292YQB3"/>
<dbReference type="Gene3D" id="3.30.1330.20">
    <property type="entry name" value="Tubulin/FtsZ, C-terminal domain"/>
    <property type="match status" value="1"/>
</dbReference>
<comment type="caution">
    <text evidence="3">The sequence shown here is derived from an EMBL/GenBank/DDBJ whole genome shotgun (WGS) entry which is preliminary data.</text>
</comment>
<dbReference type="InterPro" id="IPR037103">
    <property type="entry name" value="Tubulin/FtsZ-like_C"/>
</dbReference>
<evidence type="ECO:0000256" key="2">
    <source>
        <dbReference type="ARBA" id="ARBA00023134"/>
    </source>
</evidence>
<keyword evidence="4" id="KW-1185">Reference proteome</keyword>
<keyword evidence="2" id="KW-0342">GTP-binding</keyword>
<dbReference type="GO" id="GO:0005525">
    <property type="term" value="F:GTP binding"/>
    <property type="evidence" value="ECO:0007669"/>
    <property type="project" value="UniProtKB-KW"/>
</dbReference>
<evidence type="ECO:0008006" key="5">
    <source>
        <dbReference type="Google" id="ProtNLM"/>
    </source>
</evidence>
<dbReference type="PANTHER" id="PTHR34784">
    <property type="entry name" value="50S RIBOSOMAL PROTEIN L34"/>
    <property type="match status" value="1"/>
</dbReference>
<name>A0A292YQB3_9BACL</name>
<dbReference type="Pfam" id="PF09585">
    <property type="entry name" value="Lin0512_fam"/>
    <property type="match status" value="1"/>
</dbReference>
<protein>
    <recommendedName>
        <fullName evidence="5">Lin0512 family protein</fullName>
    </recommendedName>
</protein>
<dbReference type="InterPro" id="IPR011719">
    <property type="entry name" value="CHP02058"/>
</dbReference>
<dbReference type="Proteomes" id="UP000217785">
    <property type="component" value="Unassembled WGS sequence"/>
</dbReference>
<evidence type="ECO:0000313" key="3">
    <source>
        <dbReference type="EMBL" id="GAX90594.1"/>
    </source>
</evidence>
<evidence type="ECO:0000256" key="1">
    <source>
        <dbReference type="ARBA" id="ARBA00022741"/>
    </source>
</evidence>
<accession>A0A292YQB3</accession>
<dbReference type="PANTHER" id="PTHR34784:SF1">
    <property type="entry name" value="50S RIBOSOMAL PROTEIN L34"/>
    <property type="match status" value="1"/>
</dbReference>
<dbReference type="EMBL" id="BDUF01000059">
    <property type="protein sequence ID" value="GAX90594.1"/>
    <property type="molecule type" value="Genomic_DNA"/>
</dbReference>
<reference evidence="4" key="1">
    <citation type="submission" date="2017-07" db="EMBL/GenBank/DDBJ databases">
        <title>Draft genome sequence of Effusibacillus lacus strain skLN1.</title>
        <authorList>
            <person name="Watanabe M."/>
            <person name="Kojima H."/>
            <person name="Fukui M."/>
        </authorList>
    </citation>
    <scope>NUCLEOTIDE SEQUENCE [LARGE SCALE GENOMIC DNA]</scope>
    <source>
        <strain evidence="4">skLN1</strain>
    </source>
</reference>
<sequence>MKVVFVEIGMGVDLHGQDVTEACVRACRNAIQHNSMPGLRSFLPGQDINNMVVSVRLGVPADADKVDIAKVKSVFPYGQVRVEVVPGGLLCSSGVVLPDKGDRNDLVYIVNAAVEVGYEG</sequence>
<evidence type="ECO:0000313" key="4">
    <source>
        <dbReference type="Proteomes" id="UP000217785"/>
    </source>
</evidence>
<organism evidence="3 4">
    <name type="scientific">Effusibacillus lacus</name>
    <dbReference type="NCBI Taxonomy" id="1348429"/>
    <lineage>
        <taxon>Bacteria</taxon>
        <taxon>Bacillati</taxon>
        <taxon>Bacillota</taxon>
        <taxon>Bacilli</taxon>
        <taxon>Bacillales</taxon>
        <taxon>Alicyclobacillaceae</taxon>
        <taxon>Effusibacillus</taxon>
    </lineage>
</organism>
<dbReference type="NCBIfam" id="TIGR02058">
    <property type="entry name" value="lin0512_fam"/>
    <property type="match status" value="1"/>
</dbReference>
<gene>
    <name evidence="3" type="ORF">EFBL_2221</name>
</gene>
<proteinExistence type="predicted"/>
<dbReference type="OrthoDB" id="6165729at2"/>
<keyword evidence="1" id="KW-0547">Nucleotide-binding</keyword>
<dbReference type="RefSeq" id="WP_096182316.1">
    <property type="nucleotide sequence ID" value="NZ_BDUF01000059.1"/>
</dbReference>